<feature type="transmembrane region" description="Helical" evidence="1">
    <location>
        <begin position="104"/>
        <end position="124"/>
    </location>
</feature>
<dbReference type="RefSeq" id="WP_368652100.1">
    <property type="nucleotide sequence ID" value="NZ_CP162599.1"/>
</dbReference>
<sequence>MAENRHKIIIQEIEHWKKNKLLPVEYCDYLLALYTQGEGSNSEQKQGNILLFIYITILLLLLPLSFLFTAVFPISLLIKLSVLTSIFILSVILYISFFRNKEGILQYFSLIISFMLSLFILTFISQELQVDELLITMLFIITFMGWLSFSMAKKYKILSFISLLGILFTVFNRLL</sequence>
<reference evidence="2" key="1">
    <citation type="submission" date="2024-07" db="EMBL/GenBank/DDBJ databases">
        <title>Halotolerant mesophilic bacterium Ornithinibacillus sp. 4-3, sp. nov., isolated from soil.</title>
        <authorList>
            <person name="Sidarenka A.V."/>
            <person name="Guliayeva D.E."/>
            <person name="Leanovich S.I."/>
            <person name="Hileuskaya K.S."/>
            <person name="Akhremchuk A.E."/>
            <person name="Sikolenko M.A."/>
            <person name="Valentovich L.N."/>
        </authorList>
    </citation>
    <scope>NUCLEOTIDE SEQUENCE</scope>
    <source>
        <strain evidence="2">4-3</strain>
    </source>
</reference>
<feature type="transmembrane region" description="Helical" evidence="1">
    <location>
        <begin position="49"/>
        <end position="70"/>
    </location>
</feature>
<organism evidence="2">
    <name type="scientific">Ornithinibacillus sp. 4-3</name>
    <dbReference type="NCBI Taxonomy" id="3231488"/>
    <lineage>
        <taxon>Bacteria</taxon>
        <taxon>Bacillati</taxon>
        <taxon>Bacillota</taxon>
        <taxon>Bacilli</taxon>
        <taxon>Bacillales</taxon>
        <taxon>Bacillaceae</taxon>
        <taxon>Ornithinibacillus</taxon>
    </lineage>
</organism>
<accession>A0AB39HLT2</accession>
<feature type="transmembrane region" description="Helical" evidence="1">
    <location>
        <begin position="130"/>
        <end position="150"/>
    </location>
</feature>
<protein>
    <recommendedName>
        <fullName evidence="3">DUF1129 domain-containing protein</fullName>
    </recommendedName>
</protein>
<dbReference type="EMBL" id="CP162599">
    <property type="protein sequence ID" value="XDK31373.1"/>
    <property type="molecule type" value="Genomic_DNA"/>
</dbReference>
<name>A0AB39HLT2_9BACI</name>
<keyword evidence="1" id="KW-0812">Transmembrane</keyword>
<dbReference type="AlphaFoldDB" id="A0AB39HLT2"/>
<keyword evidence="1" id="KW-1133">Transmembrane helix</keyword>
<proteinExistence type="predicted"/>
<feature type="transmembrane region" description="Helical" evidence="1">
    <location>
        <begin position="76"/>
        <end position="97"/>
    </location>
</feature>
<evidence type="ECO:0000313" key="2">
    <source>
        <dbReference type="EMBL" id="XDK31373.1"/>
    </source>
</evidence>
<feature type="transmembrane region" description="Helical" evidence="1">
    <location>
        <begin position="157"/>
        <end position="174"/>
    </location>
</feature>
<keyword evidence="1" id="KW-0472">Membrane</keyword>
<gene>
    <name evidence="2" type="ORF">AB4Y30_10055</name>
</gene>
<evidence type="ECO:0000256" key="1">
    <source>
        <dbReference type="SAM" id="Phobius"/>
    </source>
</evidence>
<evidence type="ECO:0008006" key="3">
    <source>
        <dbReference type="Google" id="ProtNLM"/>
    </source>
</evidence>